<evidence type="ECO:0000313" key="2">
    <source>
        <dbReference type="Proteomes" id="UP001298753"/>
    </source>
</evidence>
<accession>A0AAW4W3H1</accession>
<dbReference type="CDD" id="cd01120">
    <property type="entry name" value="RecA-like_superfamily"/>
    <property type="match status" value="1"/>
</dbReference>
<dbReference type="SUPFAM" id="SSF52540">
    <property type="entry name" value="P-loop containing nucleoside triphosphate hydrolases"/>
    <property type="match status" value="1"/>
</dbReference>
<sequence length="586" mass="66061">MYIEVNQDGLYEVDENLYTRPKQLTNFVPEIMTAYYPLADNQQFPQALDVRITWADHTQRRLILPMSRSLATSIRNAEPRAVLLKPTALAAVQMYLVDQISKTNKEMRGVYLPGNGTHWLAYGQHVTVWNGRVAGSADLKIPCVIKPTDTYRITNSIDRPVPTLVRALLENDAALVLPVAYALLVSRRDVLTAEQHPLQGGLYITGVQSSGKTTLARRVFGYTERIGTPGKPALMLEAVSTEASVRDTLSENPGCVVIIDDLAKSSTRSIEAHRRKLGGAMLRLAANEGDSTKKNSSGKTDHRDCAAGIALTAEFVLDGVSELTRSIFVYLDKQLNLTEDVRPALIGAILEDFADWFADNYEHAIELLHKIADSPDILKNLRVDGADEFTELLTRERRIQDNLALLQWAFVCMVEMIKSTVKLSPHQEQALYEKFWKAVHLSVSKQVDEFSKIRTHLKEGNIAHLLCEAIDSDEFKLCRKKEKLFKRNGIIWKEKKGVIKQVGIKQTALVQFIRNQNGYQNYSSRKITDYMKDIGCLTINEDKSNTVHIGKLKDGKRPLPRVLLIDVQTLRDNAEKYELFAEQARE</sequence>
<gene>
    <name evidence="1" type="ORF">LKD22_10395</name>
</gene>
<dbReference type="Proteomes" id="UP001298753">
    <property type="component" value="Unassembled WGS sequence"/>
</dbReference>
<dbReference type="RefSeq" id="WP_227601045.1">
    <property type="nucleotide sequence ID" value="NZ_JAJEPX010000037.1"/>
</dbReference>
<dbReference type="GeneID" id="98661198"/>
<reference evidence="1 2" key="1">
    <citation type="submission" date="2021-10" db="EMBL/GenBank/DDBJ databases">
        <title>Anaerobic single-cell dispensing facilitates the cultivation of human gut bacteria.</title>
        <authorList>
            <person name="Afrizal A."/>
        </authorList>
    </citation>
    <scope>NUCLEOTIDE SEQUENCE [LARGE SCALE GENOMIC DNA]</scope>
    <source>
        <strain evidence="1 2">CLA-AA-H270</strain>
    </source>
</reference>
<organism evidence="1 2">
    <name type="scientific">Agathobaculum butyriciproducens</name>
    <dbReference type="NCBI Taxonomy" id="1628085"/>
    <lineage>
        <taxon>Bacteria</taxon>
        <taxon>Bacillati</taxon>
        <taxon>Bacillota</taxon>
        <taxon>Clostridia</taxon>
        <taxon>Eubacteriales</taxon>
        <taxon>Butyricicoccaceae</taxon>
        <taxon>Agathobaculum</taxon>
    </lineage>
</organism>
<dbReference type="EMBL" id="JAJEPX010000037">
    <property type="protein sequence ID" value="MCC2177527.1"/>
    <property type="molecule type" value="Genomic_DNA"/>
</dbReference>
<evidence type="ECO:0008006" key="3">
    <source>
        <dbReference type="Google" id="ProtNLM"/>
    </source>
</evidence>
<keyword evidence="2" id="KW-1185">Reference proteome</keyword>
<dbReference type="InterPro" id="IPR027417">
    <property type="entry name" value="P-loop_NTPase"/>
</dbReference>
<proteinExistence type="predicted"/>
<name>A0AAW4W3H1_9FIRM</name>
<comment type="caution">
    <text evidence="1">The sequence shown here is derived from an EMBL/GenBank/DDBJ whole genome shotgun (WGS) entry which is preliminary data.</text>
</comment>
<dbReference type="AlphaFoldDB" id="A0AAW4W3H1"/>
<evidence type="ECO:0000313" key="1">
    <source>
        <dbReference type="EMBL" id="MCC2177527.1"/>
    </source>
</evidence>
<protein>
    <recommendedName>
        <fullName evidence="3">DUF927 domain-containing protein</fullName>
    </recommendedName>
</protein>